<feature type="transmembrane region" description="Helical" evidence="12">
    <location>
        <begin position="155"/>
        <end position="174"/>
    </location>
</feature>
<feature type="domain" description="RING-type" evidence="13">
    <location>
        <begin position="47"/>
        <end position="90"/>
    </location>
</feature>
<proteinExistence type="predicted"/>
<dbReference type="GO" id="GO:0061630">
    <property type="term" value="F:ubiquitin protein ligase activity"/>
    <property type="evidence" value="ECO:0007669"/>
    <property type="project" value="InterPro"/>
</dbReference>
<keyword evidence="7 12" id="KW-1133">Transmembrane helix</keyword>
<dbReference type="OMA" id="NGLMIMF"/>
<evidence type="ECO:0000256" key="9">
    <source>
        <dbReference type="ARBA" id="ARBA00030110"/>
    </source>
</evidence>
<dbReference type="Pfam" id="PF00097">
    <property type="entry name" value="zf-C3HC4"/>
    <property type="match status" value="1"/>
</dbReference>
<evidence type="ECO:0000313" key="15">
    <source>
        <dbReference type="Proteomes" id="UP000694388"/>
    </source>
</evidence>
<accession>A0A8C4WSW9</accession>
<feature type="transmembrane region" description="Helical" evidence="12">
    <location>
        <begin position="180"/>
        <end position="202"/>
    </location>
</feature>
<evidence type="ECO:0000256" key="11">
    <source>
        <dbReference type="PROSITE-ProRule" id="PRU00175"/>
    </source>
</evidence>
<dbReference type="Gene3D" id="3.30.40.10">
    <property type="entry name" value="Zinc/RING finger domain, C3HC4 (zinc finger)"/>
    <property type="match status" value="1"/>
</dbReference>
<dbReference type="PANTHER" id="PTHR22894">
    <property type="entry name" value="RING-TYPE DOMAIN-CONTAINING PROTEIN"/>
    <property type="match status" value="1"/>
</dbReference>
<dbReference type="InterPro" id="IPR018957">
    <property type="entry name" value="Znf_C3HC4_RING-type"/>
</dbReference>
<dbReference type="GO" id="GO:0012505">
    <property type="term" value="C:endomembrane system"/>
    <property type="evidence" value="ECO:0007669"/>
    <property type="project" value="UniProtKB-SubCell"/>
</dbReference>
<dbReference type="PROSITE" id="PS00518">
    <property type="entry name" value="ZF_RING_1"/>
    <property type="match status" value="1"/>
</dbReference>
<evidence type="ECO:0000256" key="10">
    <source>
        <dbReference type="ARBA" id="ARBA00031107"/>
    </source>
</evidence>
<dbReference type="PROSITE" id="PS50089">
    <property type="entry name" value="ZF_RING_2"/>
    <property type="match status" value="1"/>
</dbReference>
<keyword evidence="6" id="KW-0862">Zinc</keyword>
<dbReference type="SUPFAM" id="SSF57850">
    <property type="entry name" value="RING/U-box"/>
    <property type="match status" value="1"/>
</dbReference>
<dbReference type="InterPro" id="IPR038896">
    <property type="entry name" value="RNF170"/>
</dbReference>
<organism evidence="14 15">
    <name type="scientific">Eptatretus burgeri</name>
    <name type="common">Inshore hagfish</name>
    <dbReference type="NCBI Taxonomy" id="7764"/>
    <lineage>
        <taxon>Eukaryota</taxon>
        <taxon>Metazoa</taxon>
        <taxon>Chordata</taxon>
        <taxon>Craniata</taxon>
        <taxon>Vertebrata</taxon>
        <taxon>Cyclostomata</taxon>
        <taxon>Myxini</taxon>
        <taxon>Myxiniformes</taxon>
        <taxon>Myxinidae</taxon>
        <taxon>Eptatretinae</taxon>
        <taxon>Eptatretus</taxon>
    </lineage>
</organism>
<evidence type="ECO:0000256" key="8">
    <source>
        <dbReference type="ARBA" id="ARBA00023136"/>
    </source>
</evidence>
<dbReference type="Ensembl" id="ENSEBUT00000010576.1">
    <property type="protein sequence ID" value="ENSEBUP00000010037.1"/>
    <property type="gene ID" value="ENSEBUG00000006442.1"/>
</dbReference>
<evidence type="ECO:0000259" key="13">
    <source>
        <dbReference type="PROSITE" id="PS50089"/>
    </source>
</evidence>
<comment type="subcellular location">
    <subcellularLocation>
        <location evidence="1">Endomembrane system</location>
        <topology evidence="1">Multi-pass membrane protein</topology>
    </subcellularLocation>
</comment>
<evidence type="ECO:0000256" key="3">
    <source>
        <dbReference type="ARBA" id="ARBA00022692"/>
    </source>
</evidence>
<evidence type="ECO:0000256" key="1">
    <source>
        <dbReference type="ARBA" id="ARBA00004127"/>
    </source>
</evidence>
<dbReference type="CDD" id="cd16553">
    <property type="entry name" value="RING-HC_RNF170"/>
    <property type="match status" value="1"/>
</dbReference>
<reference evidence="14" key="2">
    <citation type="submission" date="2025-09" db="UniProtKB">
        <authorList>
            <consortium name="Ensembl"/>
        </authorList>
    </citation>
    <scope>IDENTIFICATION</scope>
</reference>
<keyword evidence="4" id="KW-0479">Metal-binding</keyword>
<keyword evidence="8 12" id="KW-0472">Membrane</keyword>
<dbReference type="InterPro" id="IPR013083">
    <property type="entry name" value="Znf_RING/FYVE/PHD"/>
</dbReference>
<dbReference type="PANTHER" id="PTHR22894:SF5">
    <property type="entry name" value="RING-TYPE DOMAIN-CONTAINING PROTEIN"/>
    <property type="match status" value="1"/>
</dbReference>
<evidence type="ECO:0000256" key="7">
    <source>
        <dbReference type="ARBA" id="ARBA00022989"/>
    </source>
</evidence>
<dbReference type="AlphaFoldDB" id="A0A8C4WSW9"/>
<dbReference type="SMART" id="SM00184">
    <property type="entry name" value="RING"/>
    <property type="match status" value="1"/>
</dbReference>
<evidence type="ECO:0000313" key="14">
    <source>
        <dbReference type="Ensembl" id="ENSEBUP00000010037.1"/>
    </source>
</evidence>
<dbReference type="GeneTree" id="ENSGT00390000017123"/>
<protein>
    <recommendedName>
        <fullName evidence="2">E3 ubiquitin-protein ligase RNF170</fullName>
    </recommendedName>
    <alternativeName>
        <fullName evidence="10">RING finger protein 170</fullName>
    </alternativeName>
    <alternativeName>
        <fullName evidence="9">RING-type E3 ubiquitin transferase RNF170</fullName>
    </alternativeName>
</protein>
<reference evidence="14" key="1">
    <citation type="submission" date="2025-08" db="UniProtKB">
        <authorList>
            <consortium name="Ensembl"/>
        </authorList>
    </citation>
    <scope>IDENTIFICATION</scope>
</reference>
<evidence type="ECO:0000256" key="4">
    <source>
        <dbReference type="ARBA" id="ARBA00022723"/>
    </source>
</evidence>
<sequence length="211" mass="23668">MSVQLLSEKLSFVCKTSWLHHNGEPAEPGEGEGSHRDRAQGRSTDTCPICLQEPMSPVETSCGHVFCGTCLVTYWRTGSWLEPVRCPVCRSPVSLLLPLYEQESDRDLTDTIREYNQLMCEQPRTIMTQIRELPTLFRLLCRAVFTNGSSIAPLLSLRLFVTLFASALYLIWPWDGLPEAALGFIGFADDLLLLLCLGAWLIQQARSLAPH</sequence>
<dbReference type="GO" id="GO:0008270">
    <property type="term" value="F:zinc ion binding"/>
    <property type="evidence" value="ECO:0007669"/>
    <property type="project" value="UniProtKB-KW"/>
</dbReference>
<evidence type="ECO:0000256" key="12">
    <source>
        <dbReference type="SAM" id="Phobius"/>
    </source>
</evidence>
<evidence type="ECO:0000256" key="6">
    <source>
        <dbReference type="ARBA" id="ARBA00022833"/>
    </source>
</evidence>
<dbReference type="InterPro" id="IPR017907">
    <property type="entry name" value="Znf_RING_CS"/>
</dbReference>
<keyword evidence="5 11" id="KW-0863">Zinc-finger</keyword>
<keyword evidence="15" id="KW-1185">Reference proteome</keyword>
<evidence type="ECO:0000256" key="5">
    <source>
        <dbReference type="ARBA" id="ARBA00022771"/>
    </source>
</evidence>
<dbReference type="InterPro" id="IPR001841">
    <property type="entry name" value="Znf_RING"/>
</dbReference>
<dbReference type="InterPro" id="IPR010652">
    <property type="entry name" value="DUF1232"/>
</dbReference>
<dbReference type="Pfam" id="PF06803">
    <property type="entry name" value="DUF1232"/>
    <property type="match status" value="1"/>
</dbReference>
<dbReference type="Proteomes" id="UP000694388">
    <property type="component" value="Unplaced"/>
</dbReference>
<name>A0A8C4WSW9_EPTBU</name>
<evidence type="ECO:0000256" key="2">
    <source>
        <dbReference type="ARBA" id="ARBA00014068"/>
    </source>
</evidence>
<keyword evidence="3 12" id="KW-0812">Transmembrane</keyword>